<evidence type="ECO:0000313" key="6">
    <source>
        <dbReference type="EMBL" id="GBQ86121.1"/>
    </source>
</evidence>
<evidence type="ECO:0000256" key="5">
    <source>
        <dbReference type="SAM" id="MobiDB-lite"/>
    </source>
</evidence>
<keyword evidence="2" id="KW-0226">DNA condensation</keyword>
<dbReference type="PRINTS" id="PR01727">
    <property type="entry name" value="DNABINDINGHU"/>
</dbReference>
<dbReference type="RefSeq" id="WP_082781626.1">
    <property type="nucleotide sequence ID" value="NZ_BAPF01000057.1"/>
</dbReference>
<dbReference type="SMART" id="SM00411">
    <property type="entry name" value="BHL"/>
    <property type="match status" value="1"/>
</dbReference>
<reference evidence="6" key="1">
    <citation type="submission" date="2013-04" db="EMBL/GenBank/DDBJ databases">
        <title>The genome sequencing project of 58 acetic acid bacteria.</title>
        <authorList>
            <person name="Okamoto-Kainuma A."/>
            <person name="Ishikawa M."/>
            <person name="Umino S."/>
            <person name="Koizumi Y."/>
            <person name="Shiwa Y."/>
            <person name="Yoshikawa H."/>
            <person name="Matsutani M."/>
            <person name="Matsushita K."/>
        </authorList>
    </citation>
    <scope>NUCLEOTIDE SEQUENCE</scope>
    <source>
        <strain evidence="6">DSM 14337</strain>
    </source>
</reference>
<comment type="caution">
    <text evidence="6">The sequence shown here is derived from an EMBL/GenBank/DDBJ whole genome shotgun (WGS) entry which is preliminary data.</text>
</comment>
<evidence type="ECO:0000256" key="1">
    <source>
        <dbReference type="ARBA" id="ARBA00010529"/>
    </source>
</evidence>
<evidence type="ECO:0000256" key="3">
    <source>
        <dbReference type="ARBA" id="ARBA00023125"/>
    </source>
</evidence>
<feature type="region of interest" description="Disordered" evidence="5">
    <location>
        <begin position="91"/>
        <end position="158"/>
    </location>
</feature>
<keyword evidence="3" id="KW-0238">DNA-binding</keyword>
<feature type="region of interest" description="Disordered" evidence="5">
    <location>
        <begin position="177"/>
        <end position="206"/>
    </location>
</feature>
<organism evidence="6 7">
    <name type="scientific">Acetobacter malorum DSM 14337</name>
    <dbReference type="NCBI Taxonomy" id="1307910"/>
    <lineage>
        <taxon>Bacteria</taxon>
        <taxon>Pseudomonadati</taxon>
        <taxon>Pseudomonadota</taxon>
        <taxon>Alphaproteobacteria</taxon>
        <taxon>Acetobacterales</taxon>
        <taxon>Acetobacteraceae</taxon>
        <taxon>Acetobacter</taxon>
    </lineage>
</organism>
<evidence type="ECO:0008006" key="8">
    <source>
        <dbReference type="Google" id="ProtNLM"/>
    </source>
</evidence>
<dbReference type="InterPro" id="IPR000119">
    <property type="entry name" value="Hist_DNA-bd"/>
</dbReference>
<dbReference type="Proteomes" id="UP001065047">
    <property type="component" value="Unassembled WGS sequence"/>
</dbReference>
<protein>
    <recommendedName>
        <fullName evidence="8">Histone-like bacterial DNA-binding protein HU</fullName>
    </recommendedName>
</protein>
<sequence length="206" mass="21511">MSKQFVADRLQKSLGVTGVAALKAVDDMMAAIQEDLIENGTFLMARFGTFKVHKTGQRPAMNPRTGEKISVPASYTVRFKPSPVLKNKVVEAKGGTPRPARRTKKAVNGSAPKGKPGRPAKSATAPKAVKSAKAPAAKVKATPAKPVKSAPVKATPRKVVPAKKTVPVKAPAKIAAKTVKGKAVARPAKPAVAPASKKSRSAKKSR</sequence>
<accession>A0ABQ0Q0G8</accession>
<feature type="compositionally biased region" description="Low complexity" evidence="5">
    <location>
        <begin position="119"/>
        <end position="158"/>
    </location>
</feature>
<dbReference type="Pfam" id="PF00216">
    <property type="entry name" value="Bac_DNA_binding"/>
    <property type="match status" value="1"/>
</dbReference>
<dbReference type="PANTHER" id="PTHR33175:SF3">
    <property type="entry name" value="DNA-BINDING PROTEIN HU-BETA"/>
    <property type="match status" value="1"/>
</dbReference>
<dbReference type="InterPro" id="IPR010992">
    <property type="entry name" value="IHF-like_DNA-bd_dom_sf"/>
</dbReference>
<dbReference type="PANTHER" id="PTHR33175">
    <property type="entry name" value="DNA-BINDING PROTEIN HU"/>
    <property type="match status" value="1"/>
</dbReference>
<feature type="compositionally biased region" description="Low complexity" evidence="5">
    <location>
        <begin position="177"/>
        <end position="196"/>
    </location>
</feature>
<evidence type="ECO:0000313" key="7">
    <source>
        <dbReference type="Proteomes" id="UP001065047"/>
    </source>
</evidence>
<evidence type="ECO:0000256" key="2">
    <source>
        <dbReference type="ARBA" id="ARBA00023067"/>
    </source>
</evidence>
<dbReference type="Gene3D" id="4.10.520.10">
    <property type="entry name" value="IHF-like DNA-binding proteins"/>
    <property type="match status" value="1"/>
</dbReference>
<gene>
    <name evidence="6" type="ORF">AA14337_3246</name>
</gene>
<proteinExistence type="inferred from homology"/>
<keyword evidence="7" id="KW-1185">Reference proteome</keyword>
<dbReference type="EMBL" id="BAPF01000057">
    <property type="protein sequence ID" value="GBQ86121.1"/>
    <property type="molecule type" value="Genomic_DNA"/>
</dbReference>
<dbReference type="GeneID" id="98311947"/>
<name>A0ABQ0Q0G8_9PROT</name>
<evidence type="ECO:0000256" key="4">
    <source>
        <dbReference type="RuleBase" id="RU003939"/>
    </source>
</evidence>
<feature type="compositionally biased region" description="Basic residues" evidence="5">
    <location>
        <begin position="197"/>
        <end position="206"/>
    </location>
</feature>
<comment type="similarity">
    <text evidence="1 4">Belongs to the bacterial histone-like protein family.</text>
</comment>
<dbReference type="SUPFAM" id="SSF47729">
    <property type="entry name" value="IHF-like DNA-binding proteins"/>
    <property type="match status" value="1"/>
</dbReference>